<keyword evidence="2" id="KW-0732">Signal</keyword>
<name>A0ABS3KNR9_9PROT</name>
<feature type="signal peptide" evidence="2">
    <location>
        <begin position="1"/>
        <end position="23"/>
    </location>
</feature>
<gene>
    <name evidence="4" type="ORF">IAI61_08685</name>
</gene>
<evidence type="ECO:0000256" key="1">
    <source>
        <dbReference type="SAM" id="Phobius"/>
    </source>
</evidence>
<reference evidence="4 5" key="1">
    <citation type="submission" date="2020-09" db="EMBL/GenBank/DDBJ databases">
        <title>Roseomonas.</title>
        <authorList>
            <person name="Zhu W."/>
        </authorList>
    </citation>
    <scope>NUCLEOTIDE SEQUENCE [LARGE SCALE GENOMIC DNA]</scope>
    <source>
        <strain evidence="4 5">573</strain>
    </source>
</reference>
<dbReference type="EMBL" id="JACTNG010000003">
    <property type="protein sequence ID" value="MBO1079105.1"/>
    <property type="molecule type" value="Genomic_DNA"/>
</dbReference>
<keyword evidence="1" id="KW-1133">Transmembrane helix</keyword>
<keyword evidence="1" id="KW-0812">Transmembrane</keyword>
<keyword evidence="5" id="KW-1185">Reference proteome</keyword>
<protein>
    <submittedName>
        <fullName evidence="4">PEP-CTERM sorting domain-containing protein</fullName>
    </submittedName>
</protein>
<evidence type="ECO:0000313" key="4">
    <source>
        <dbReference type="EMBL" id="MBO1079105.1"/>
    </source>
</evidence>
<proteinExistence type="predicted"/>
<sequence length="239" mass="24094">MRFSMLAAAAVLGLAGVSVQAEAAVLSARVYEGNVLQALTGTSTTGALTLNGATTNFSSISINAFGTPFTPEPSLIAQNTTISTNTGFSSPTTIRIELTQTDLSSASARAGGLLAQFVTTFTANMLVNGASISDITLSTYADATNVAYGTTNLLATTTYGTGSPAATPAIMRNVALGNALFSETLVISATFNAGAAGLNTSTQITASPAPVAVPEPASIALFSTGLLAVGMLSRRRRQG</sequence>
<dbReference type="Proteomes" id="UP001518989">
    <property type="component" value="Unassembled WGS sequence"/>
</dbReference>
<feature type="domain" description="Ice-binding protein C-terminal" evidence="3">
    <location>
        <begin position="212"/>
        <end position="236"/>
    </location>
</feature>
<keyword evidence="1" id="KW-0472">Membrane</keyword>
<evidence type="ECO:0000313" key="5">
    <source>
        <dbReference type="Proteomes" id="UP001518989"/>
    </source>
</evidence>
<evidence type="ECO:0000259" key="3">
    <source>
        <dbReference type="Pfam" id="PF07589"/>
    </source>
</evidence>
<dbReference type="NCBIfam" id="TIGR02595">
    <property type="entry name" value="PEP_CTERM"/>
    <property type="match status" value="1"/>
</dbReference>
<dbReference type="RefSeq" id="WP_207416561.1">
    <property type="nucleotide sequence ID" value="NZ_CP061177.1"/>
</dbReference>
<evidence type="ECO:0000256" key="2">
    <source>
        <dbReference type="SAM" id="SignalP"/>
    </source>
</evidence>
<accession>A0ABS3KNR9</accession>
<feature type="chain" id="PRO_5047015288" evidence="2">
    <location>
        <begin position="24"/>
        <end position="239"/>
    </location>
</feature>
<dbReference type="InterPro" id="IPR013424">
    <property type="entry name" value="Ice-binding_C"/>
</dbReference>
<feature type="transmembrane region" description="Helical" evidence="1">
    <location>
        <begin position="216"/>
        <end position="233"/>
    </location>
</feature>
<organism evidence="4 5">
    <name type="scientific">Roseomonas haemaphysalidis</name>
    <dbReference type="NCBI Taxonomy" id="2768162"/>
    <lineage>
        <taxon>Bacteria</taxon>
        <taxon>Pseudomonadati</taxon>
        <taxon>Pseudomonadota</taxon>
        <taxon>Alphaproteobacteria</taxon>
        <taxon>Acetobacterales</taxon>
        <taxon>Roseomonadaceae</taxon>
        <taxon>Roseomonas</taxon>
    </lineage>
</organism>
<comment type="caution">
    <text evidence="4">The sequence shown here is derived from an EMBL/GenBank/DDBJ whole genome shotgun (WGS) entry which is preliminary data.</text>
</comment>
<dbReference type="Pfam" id="PF07589">
    <property type="entry name" value="PEP-CTERM"/>
    <property type="match status" value="1"/>
</dbReference>